<proteinExistence type="predicted"/>
<gene>
    <name evidence="2" type="primary">PLEST010799</name>
    <name evidence="2" type="ORF">PLESTB_001619500</name>
</gene>
<comment type="caution">
    <text evidence="2">The sequence shown here is derived from an EMBL/GenBank/DDBJ whole genome shotgun (WGS) entry which is preliminary data.</text>
</comment>
<dbReference type="Proteomes" id="UP001165080">
    <property type="component" value="Unassembled WGS sequence"/>
</dbReference>
<organism evidence="2 3">
    <name type="scientific">Pleodorina starrii</name>
    <dbReference type="NCBI Taxonomy" id="330485"/>
    <lineage>
        <taxon>Eukaryota</taxon>
        <taxon>Viridiplantae</taxon>
        <taxon>Chlorophyta</taxon>
        <taxon>core chlorophytes</taxon>
        <taxon>Chlorophyceae</taxon>
        <taxon>CS clade</taxon>
        <taxon>Chlamydomonadales</taxon>
        <taxon>Volvocaceae</taxon>
        <taxon>Pleodorina</taxon>
    </lineage>
</organism>
<evidence type="ECO:0000313" key="2">
    <source>
        <dbReference type="EMBL" id="GLC60489.1"/>
    </source>
</evidence>
<feature type="region of interest" description="Disordered" evidence="1">
    <location>
        <begin position="1"/>
        <end position="206"/>
    </location>
</feature>
<evidence type="ECO:0000256" key="1">
    <source>
        <dbReference type="SAM" id="MobiDB-lite"/>
    </source>
</evidence>
<accession>A0A9W6BYA5</accession>
<sequence length="206" mass="20564">MAIAWQQRSDPNPARALPSAECAPGYGSATGAPEHCHPGWTWVRQPSRAEKQPQSVDAAGDVRTGGGPGGSGGGAEEGGRGAQPWWNGREPPSPAASPAGFCSRQHQPCVGAPDSGLPPQASAAGAPTAGAPPPPSPPAATAATEAARATGSEPVSENKGPTEDLPPVLQQQEQPQTQQQPQGLQPLSPGHCHGPATSTAPATATS</sequence>
<reference evidence="2 3" key="1">
    <citation type="journal article" date="2023" name="Commun. Biol.">
        <title>Reorganization of the ancestral sex-determining regions during the evolution of trioecy in Pleodorina starrii.</title>
        <authorList>
            <person name="Takahashi K."/>
            <person name="Suzuki S."/>
            <person name="Kawai-Toyooka H."/>
            <person name="Yamamoto K."/>
            <person name="Hamaji T."/>
            <person name="Ootsuki R."/>
            <person name="Yamaguchi H."/>
            <person name="Kawachi M."/>
            <person name="Higashiyama T."/>
            <person name="Nozaki H."/>
        </authorList>
    </citation>
    <scope>NUCLEOTIDE SEQUENCE [LARGE SCALE GENOMIC DNA]</scope>
    <source>
        <strain evidence="2 3">NIES-4479</strain>
    </source>
</reference>
<feature type="compositionally biased region" description="Low complexity" evidence="1">
    <location>
        <begin position="139"/>
        <end position="152"/>
    </location>
</feature>
<keyword evidence="3" id="KW-1185">Reference proteome</keyword>
<feature type="compositionally biased region" description="Gly residues" evidence="1">
    <location>
        <begin position="63"/>
        <end position="76"/>
    </location>
</feature>
<feature type="compositionally biased region" description="Low complexity" evidence="1">
    <location>
        <begin position="118"/>
        <end position="129"/>
    </location>
</feature>
<feature type="compositionally biased region" description="Low complexity" evidence="1">
    <location>
        <begin position="165"/>
        <end position="206"/>
    </location>
</feature>
<protein>
    <submittedName>
        <fullName evidence="2">Uncharacterized protein</fullName>
    </submittedName>
</protein>
<dbReference type="AlphaFoldDB" id="A0A9W6BYA5"/>
<dbReference type="EMBL" id="BRXU01000035">
    <property type="protein sequence ID" value="GLC60489.1"/>
    <property type="molecule type" value="Genomic_DNA"/>
</dbReference>
<name>A0A9W6BYA5_9CHLO</name>
<feature type="compositionally biased region" description="Polar residues" evidence="1">
    <location>
        <begin position="1"/>
        <end position="10"/>
    </location>
</feature>
<evidence type="ECO:0000313" key="3">
    <source>
        <dbReference type="Proteomes" id="UP001165080"/>
    </source>
</evidence>